<feature type="domain" description="TrmE-type G" evidence="7">
    <location>
        <begin position="247"/>
        <end position="418"/>
    </location>
</feature>
<dbReference type="CDD" id="cd04164">
    <property type="entry name" value="trmE"/>
    <property type="match status" value="1"/>
</dbReference>
<dbReference type="Gene3D" id="3.30.1360.120">
    <property type="entry name" value="Probable tRNA modification gtpase trme, domain 1"/>
    <property type="match status" value="1"/>
</dbReference>
<dbReference type="InterPro" id="IPR027266">
    <property type="entry name" value="TrmE/GcvT-like"/>
</dbReference>
<dbReference type="PANTHER" id="PTHR42714:SF2">
    <property type="entry name" value="TRNA MODIFICATION GTPASE GTPBP3, MITOCHONDRIAL"/>
    <property type="match status" value="1"/>
</dbReference>
<evidence type="ECO:0000256" key="1">
    <source>
        <dbReference type="ARBA" id="ARBA00004173"/>
    </source>
</evidence>
<evidence type="ECO:0000256" key="5">
    <source>
        <dbReference type="ARBA" id="ARBA00023134"/>
    </source>
</evidence>
<dbReference type="FunFam" id="3.30.1360.120:FF:000007">
    <property type="entry name" value="tRNA modification GTPase GTPBP3, mitochondrial"/>
    <property type="match status" value="1"/>
</dbReference>
<dbReference type="RefSeq" id="XP_014484543.1">
    <property type="nucleotide sequence ID" value="XM_014629057.1"/>
</dbReference>
<keyword evidence="3 6" id="KW-0819">tRNA processing</keyword>
<dbReference type="HAMAP" id="MF_00379">
    <property type="entry name" value="GTPase_MnmE"/>
    <property type="match status" value="1"/>
</dbReference>
<dbReference type="InterPro" id="IPR031168">
    <property type="entry name" value="G_TrmE"/>
</dbReference>
<protein>
    <submittedName>
        <fullName evidence="9">tRNA modification GTPase GTPBP3, mitochondrial</fullName>
    </submittedName>
</protein>
<sequence>MFLRECLSRGSSRSRAIALRGTSHSCFTNERKGTTICALSSGHGKCGVAVVRVSGSRSMDALKRMTNISKLEPRKAFLRKIRDPETGEVIDHGLCLWFPGPRSFTGEDCVEFHVHGGSAILSRLMQALSRLRVYPAQPGEFTRRAFYNNKLDLTEVEGIADLIEAETEYQRKQALLQADGLLRKLYDSWRKVLSECVASLEAYIDFGEDENIESEVVERAHGALRKLLRGIEEHLADGRKGEILRNGVRTVIVGEPNVGKSSLLNRLVQRNAAIVTPVAGTTRDVIELSANISGYPVLIADTAGITDGTEDIVEAEGVRRARKHAANADFVVVVVDASNFVTSGMTYGDYVREYSSSLGIHELLTEMGKRRFVVVMNKRDLLGEEDERRLSDTEAVLVSCKTENGFQNLLRSLTDRFTDICGNPSAESPTISQARHRNHLTQCLRHLQNYFELCANEQHDMAIAAEEIHKAMRELGRITGHVSTDEILDIIFKNFCIGK</sequence>
<dbReference type="Pfam" id="PF10396">
    <property type="entry name" value="TrmE_N"/>
    <property type="match status" value="1"/>
</dbReference>
<dbReference type="KEGG" id="dqu:106749524"/>
<dbReference type="NCBIfam" id="TIGR00231">
    <property type="entry name" value="small_GTP"/>
    <property type="match status" value="1"/>
</dbReference>
<dbReference type="InterPro" id="IPR025867">
    <property type="entry name" value="MnmE_helical"/>
</dbReference>
<dbReference type="Proteomes" id="UP000515204">
    <property type="component" value="Unplaced"/>
</dbReference>
<evidence type="ECO:0000313" key="8">
    <source>
        <dbReference type="Proteomes" id="UP000515204"/>
    </source>
</evidence>
<dbReference type="InterPro" id="IPR027368">
    <property type="entry name" value="MnmE_dom2"/>
</dbReference>
<dbReference type="GO" id="GO:0005525">
    <property type="term" value="F:GTP binding"/>
    <property type="evidence" value="ECO:0007669"/>
    <property type="project" value="UniProtKB-KW"/>
</dbReference>
<dbReference type="OrthoDB" id="188276at2759"/>
<dbReference type="GO" id="GO:0002098">
    <property type="term" value="P:tRNA wobble uridine modification"/>
    <property type="evidence" value="ECO:0007669"/>
    <property type="project" value="TreeGrafter"/>
</dbReference>
<keyword evidence="8" id="KW-1185">Reference proteome</keyword>
<accession>A0A6P3Y2U2</accession>
<reference evidence="9" key="1">
    <citation type="submission" date="2025-08" db="UniProtKB">
        <authorList>
            <consortium name="RefSeq"/>
        </authorList>
    </citation>
    <scope>IDENTIFICATION</scope>
</reference>
<dbReference type="AlphaFoldDB" id="A0A6P3Y2U2"/>
<organism evidence="8 9">
    <name type="scientific">Dinoponera quadriceps</name>
    <name type="common">South American ant</name>
    <dbReference type="NCBI Taxonomy" id="609295"/>
    <lineage>
        <taxon>Eukaryota</taxon>
        <taxon>Metazoa</taxon>
        <taxon>Ecdysozoa</taxon>
        <taxon>Arthropoda</taxon>
        <taxon>Hexapoda</taxon>
        <taxon>Insecta</taxon>
        <taxon>Pterygota</taxon>
        <taxon>Neoptera</taxon>
        <taxon>Endopterygota</taxon>
        <taxon>Hymenoptera</taxon>
        <taxon>Apocrita</taxon>
        <taxon>Aculeata</taxon>
        <taxon>Formicoidea</taxon>
        <taxon>Formicidae</taxon>
        <taxon>Ponerinae</taxon>
        <taxon>Ponerini</taxon>
        <taxon>Dinoponera</taxon>
    </lineage>
</organism>
<dbReference type="NCBIfam" id="NF003661">
    <property type="entry name" value="PRK05291.1-3"/>
    <property type="match status" value="1"/>
</dbReference>
<dbReference type="GO" id="GO:0005739">
    <property type="term" value="C:mitochondrion"/>
    <property type="evidence" value="ECO:0007669"/>
    <property type="project" value="UniProtKB-SubCell"/>
</dbReference>
<dbReference type="Gene3D" id="1.20.120.430">
    <property type="entry name" value="tRNA modification GTPase MnmE domain 2"/>
    <property type="match status" value="1"/>
</dbReference>
<dbReference type="GeneID" id="106749524"/>
<evidence type="ECO:0000256" key="3">
    <source>
        <dbReference type="ARBA" id="ARBA00022694"/>
    </source>
</evidence>
<comment type="subcellular location">
    <subcellularLocation>
        <location evidence="1">Mitochondrion</location>
    </subcellularLocation>
</comment>
<dbReference type="Pfam" id="PF12631">
    <property type="entry name" value="MnmE_helical"/>
    <property type="match status" value="1"/>
</dbReference>
<evidence type="ECO:0000313" key="9">
    <source>
        <dbReference type="RefSeq" id="XP_014484543.1"/>
    </source>
</evidence>
<dbReference type="GO" id="GO:0030488">
    <property type="term" value="P:tRNA methylation"/>
    <property type="evidence" value="ECO:0007669"/>
    <property type="project" value="TreeGrafter"/>
</dbReference>
<dbReference type="InterPro" id="IPR018948">
    <property type="entry name" value="GTP-bd_TrmE_N"/>
</dbReference>
<dbReference type="Pfam" id="PF01926">
    <property type="entry name" value="MMR_HSR1"/>
    <property type="match status" value="1"/>
</dbReference>
<evidence type="ECO:0000256" key="2">
    <source>
        <dbReference type="ARBA" id="ARBA00011043"/>
    </source>
</evidence>
<dbReference type="SUPFAM" id="SSF52540">
    <property type="entry name" value="P-loop containing nucleoside triphosphate hydrolases"/>
    <property type="match status" value="1"/>
</dbReference>
<dbReference type="GO" id="GO:0003924">
    <property type="term" value="F:GTPase activity"/>
    <property type="evidence" value="ECO:0007669"/>
    <property type="project" value="InterPro"/>
</dbReference>
<keyword evidence="4 6" id="KW-0547">Nucleotide-binding</keyword>
<dbReference type="InterPro" id="IPR027417">
    <property type="entry name" value="P-loop_NTPase"/>
</dbReference>
<gene>
    <name evidence="9" type="primary">LOC106749524</name>
</gene>
<comment type="similarity">
    <text evidence="2 6">Belongs to the TRAFAC class TrmE-Era-EngA-EngB-Septin-like GTPase superfamily. TrmE GTPase family.</text>
</comment>
<dbReference type="InterPro" id="IPR005225">
    <property type="entry name" value="Small_GTP-bd"/>
</dbReference>
<dbReference type="Gene3D" id="3.40.50.300">
    <property type="entry name" value="P-loop containing nucleotide triphosphate hydrolases"/>
    <property type="match status" value="1"/>
</dbReference>
<dbReference type="InterPro" id="IPR004520">
    <property type="entry name" value="GTPase_MnmE"/>
</dbReference>
<evidence type="ECO:0000259" key="7">
    <source>
        <dbReference type="PROSITE" id="PS51709"/>
    </source>
</evidence>
<evidence type="ECO:0000256" key="6">
    <source>
        <dbReference type="RuleBase" id="RU003313"/>
    </source>
</evidence>
<dbReference type="CDD" id="cd14858">
    <property type="entry name" value="TrmE_N"/>
    <property type="match status" value="1"/>
</dbReference>
<keyword evidence="5 6" id="KW-0342">GTP-binding</keyword>
<proteinExistence type="inferred from homology"/>
<name>A0A6P3Y2U2_DINQU</name>
<dbReference type="NCBIfam" id="TIGR00450">
    <property type="entry name" value="mnmE_trmE_thdF"/>
    <property type="match status" value="1"/>
</dbReference>
<dbReference type="PANTHER" id="PTHR42714">
    <property type="entry name" value="TRNA MODIFICATION GTPASE GTPBP3"/>
    <property type="match status" value="1"/>
</dbReference>
<dbReference type="PROSITE" id="PS51709">
    <property type="entry name" value="G_TRME"/>
    <property type="match status" value="1"/>
</dbReference>
<dbReference type="SUPFAM" id="SSF116878">
    <property type="entry name" value="TrmE connector domain"/>
    <property type="match status" value="1"/>
</dbReference>
<dbReference type="InterPro" id="IPR006073">
    <property type="entry name" value="GTP-bd"/>
</dbReference>
<evidence type="ECO:0000256" key="4">
    <source>
        <dbReference type="ARBA" id="ARBA00022741"/>
    </source>
</evidence>